<dbReference type="InterPro" id="IPR013830">
    <property type="entry name" value="SGNH_hydro"/>
</dbReference>
<dbReference type="SUPFAM" id="SSF52266">
    <property type="entry name" value="SGNH hydrolase"/>
    <property type="match status" value="1"/>
</dbReference>
<dbReference type="Pfam" id="PF13472">
    <property type="entry name" value="Lipase_GDSL_2"/>
    <property type="match status" value="1"/>
</dbReference>
<feature type="domain" description="SGNH hydrolase-type esterase" evidence="1">
    <location>
        <begin position="61"/>
        <end position="239"/>
    </location>
</feature>
<name>A0A109QWU3_9MICO</name>
<dbReference type="InterPro" id="IPR051532">
    <property type="entry name" value="Ester_Hydrolysis_Enzymes"/>
</dbReference>
<evidence type="ECO:0000313" key="3">
    <source>
        <dbReference type="Proteomes" id="UP000058305"/>
    </source>
</evidence>
<protein>
    <recommendedName>
        <fullName evidence="1">SGNH hydrolase-type esterase domain-containing protein</fullName>
    </recommendedName>
</protein>
<reference evidence="3" key="2">
    <citation type="submission" date="2016-01" db="EMBL/GenBank/DDBJ databases">
        <title>First complete genome sequence of a species in the genus Microterricola, an extremophilic cold active enzyme producing strain ERGS5:02 isolated from Sikkim Himalaya.</title>
        <authorList>
            <person name="Kumar R."/>
            <person name="Singh D."/>
            <person name="Swarnkar M.K."/>
        </authorList>
    </citation>
    <scope>NUCLEOTIDE SEQUENCE [LARGE SCALE GENOMIC DNA]</scope>
    <source>
        <strain evidence="3">ERGS5:02</strain>
    </source>
</reference>
<dbReference type="Gene3D" id="3.40.50.1110">
    <property type="entry name" value="SGNH hydrolase"/>
    <property type="match status" value="1"/>
</dbReference>
<dbReference type="OrthoDB" id="9804395at2"/>
<dbReference type="Proteomes" id="UP000058305">
    <property type="component" value="Chromosome"/>
</dbReference>
<dbReference type="PANTHER" id="PTHR30383:SF24">
    <property type="entry name" value="THIOESTERASE 1_PROTEASE 1_LYSOPHOSPHOLIPASE L1"/>
    <property type="match status" value="1"/>
</dbReference>
<dbReference type="EMBL" id="CP014145">
    <property type="protein sequence ID" value="AMB58774.1"/>
    <property type="molecule type" value="Genomic_DNA"/>
</dbReference>
<dbReference type="AlphaFoldDB" id="A0A109QWU3"/>
<proteinExistence type="predicted"/>
<dbReference type="CDD" id="cd01836">
    <property type="entry name" value="FeeA_FeeB_like"/>
    <property type="match status" value="1"/>
</dbReference>
<sequence length="263" mass="27806">MNPRPLGHAVLDVVQAVPAAAEAWALLRRIPRLPEASGPRRGLAGGPVGAGAQSPAITLLVLGESTAAGVGAPTQESALGGRLAEAFAARSGHPVRWQVAGQNGATIRRIRHRLLAEADEAPIDVAVIAAGANDVMRGRSTSEWEEHLRAIAGNVRGAAGGGETLVVLTGVPPFSHCPALRRPLRDYLARRAARIDARSAELCRELGILFLPFIEGEMELGDDFFAEDQFHPSATGYALWAEYIAAHIADRLRDDTESRTGTG</sequence>
<dbReference type="RefSeq" id="WP_067227572.1">
    <property type="nucleotide sequence ID" value="NZ_CP014145.1"/>
</dbReference>
<dbReference type="GO" id="GO:0004622">
    <property type="term" value="F:phosphatidylcholine lysophospholipase activity"/>
    <property type="evidence" value="ECO:0007669"/>
    <property type="project" value="TreeGrafter"/>
</dbReference>
<dbReference type="InterPro" id="IPR036514">
    <property type="entry name" value="SGNH_hydro_sf"/>
</dbReference>
<reference evidence="2 3" key="1">
    <citation type="journal article" date="2016" name="J. Biotechnol.">
        <title>First complete genome sequence of a species in the genus Microterricola, an extremophilic cold active enzyme producing bacterial strain ERGS5:02 isolated from Sikkim Himalaya.</title>
        <authorList>
            <person name="Himanshu"/>
            <person name="Swarnkar M.K."/>
            <person name="Singh D."/>
            <person name="Kumar R."/>
        </authorList>
    </citation>
    <scope>NUCLEOTIDE SEQUENCE [LARGE SCALE GENOMIC DNA]</scope>
    <source>
        <strain evidence="2 3">ERGS5:02</strain>
    </source>
</reference>
<gene>
    <name evidence="2" type="ORF">AWU67_07745</name>
</gene>
<accession>A0A109QWU3</accession>
<dbReference type="KEGG" id="mvd:AWU67_07745"/>
<organism evidence="2 3">
    <name type="scientific">Microterricola viridarii</name>
    <dbReference type="NCBI Taxonomy" id="412690"/>
    <lineage>
        <taxon>Bacteria</taxon>
        <taxon>Bacillati</taxon>
        <taxon>Actinomycetota</taxon>
        <taxon>Actinomycetes</taxon>
        <taxon>Micrococcales</taxon>
        <taxon>Microbacteriaceae</taxon>
        <taxon>Microterricola</taxon>
    </lineage>
</organism>
<evidence type="ECO:0000259" key="1">
    <source>
        <dbReference type="Pfam" id="PF13472"/>
    </source>
</evidence>
<dbReference type="PANTHER" id="PTHR30383">
    <property type="entry name" value="THIOESTERASE 1/PROTEASE 1/LYSOPHOSPHOLIPASE L1"/>
    <property type="match status" value="1"/>
</dbReference>
<keyword evidence="3" id="KW-1185">Reference proteome</keyword>
<evidence type="ECO:0000313" key="2">
    <source>
        <dbReference type="EMBL" id="AMB58774.1"/>
    </source>
</evidence>